<dbReference type="Proteomes" id="UP000499080">
    <property type="component" value="Unassembled WGS sequence"/>
</dbReference>
<reference evidence="1 2" key="1">
    <citation type="journal article" date="2019" name="Sci. Rep.">
        <title>Orb-weaving spider Araneus ventricosus genome elucidates the spidroin gene catalogue.</title>
        <authorList>
            <person name="Kono N."/>
            <person name="Nakamura H."/>
            <person name="Ohtoshi R."/>
            <person name="Moran D.A.P."/>
            <person name="Shinohara A."/>
            <person name="Yoshida Y."/>
            <person name="Fujiwara M."/>
            <person name="Mori M."/>
            <person name="Tomita M."/>
            <person name="Arakawa K."/>
        </authorList>
    </citation>
    <scope>NUCLEOTIDE SEQUENCE [LARGE SCALE GENOMIC DNA]</scope>
</reference>
<dbReference type="AlphaFoldDB" id="A0A4Y2JYG4"/>
<sequence length="100" mass="11169">MRQSSLNDCGVRIISLETCSLSELVSCQTLSAIVPAIAVIDRDLLPACNANLCKCCFCLYLRFVFSGIFKNKVSFTVICLLDYFRRTFTGRFATISLAMH</sequence>
<proteinExistence type="predicted"/>
<evidence type="ECO:0000313" key="1">
    <source>
        <dbReference type="EMBL" id="GBM95054.1"/>
    </source>
</evidence>
<organism evidence="1 2">
    <name type="scientific">Araneus ventricosus</name>
    <name type="common">Orbweaver spider</name>
    <name type="synonym">Epeira ventricosa</name>
    <dbReference type="NCBI Taxonomy" id="182803"/>
    <lineage>
        <taxon>Eukaryota</taxon>
        <taxon>Metazoa</taxon>
        <taxon>Ecdysozoa</taxon>
        <taxon>Arthropoda</taxon>
        <taxon>Chelicerata</taxon>
        <taxon>Arachnida</taxon>
        <taxon>Araneae</taxon>
        <taxon>Araneomorphae</taxon>
        <taxon>Entelegynae</taxon>
        <taxon>Araneoidea</taxon>
        <taxon>Araneidae</taxon>
        <taxon>Araneus</taxon>
    </lineage>
</organism>
<dbReference type="EMBL" id="BGPR01004023">
    <property type="protein sequence ID" value="GBM95054.1"/>
    <property type="molecule type" value="Genomic_DNA"/>
</dbReference>
<name>A0A4Y2JYG4_ARAVE</name>
<comment type="caution">
    <text evidence="1">The sequence shown here is derived from an EMBL/GenBank/DDBJ whole genome shotgun (WGS) entry which is preliminary data.</text>
</comment>
<evidence type="ECO:0000313" key="2">
    <source>
        <dbReference type="Proteomes" id="UP000499080"/>
    </source>
</evidence>
<gene>
    <name evidence="1" type="ORF">AVEN_117615_1</name>
</gene>
<accession>A0A4Y2JYG4</accession>
<keyword evidence="2" id="KW-1185">Reference proteome</keyword>
<protein>
    <submittedName>
        <fullName evidence="1">Uncharacterized protein</fullName>
    </submittedName>
</protein>